<dbReference type="GO" id="GO:0016757">
    <property type="term" value="F:glycosyltransferase activity"/>
    <property type="evidence" value="ECO:0007669"/>
    <property type="project" value="InterPro"/>
</dbReference>
<organism evidence="4 5">
    <name type="scientific">Salimicrobium jeotgali</name>
    <dbReference type="NCBI Taxonomy" id="1230341"/>
    <lineage>
        <taxon>Bacteria</taxon>
        <taxon>Bacillati</taxon>
        <taxon>Bacillota</taxon>
        <taxon>Bacilli</taxon>
        <taxon>Bacillales</taxon>
        <taxon>Bacillaceae</taxon>
        <taxon>Salimicrobium</taxon>
    </lineage>
</organism>
<dbReference type="eggNOG" id="COG0438">
    <property type="taxonomic scope" value="Bacteria"/>
</dbReference>
<dbReference type="Gene3D" id="3.40.50.2000">
    <property type="entry name" value="Glycogen Phosphorylase B"/>
    <property type="match status" value="2"/>
</dbReference>
<sequence length="359" mass="41008">MKILFLAAADNIHTVRWVNALSKRGHDVYLITNKNHLLAEDKINEKVKVYFLYFGGTLGYYLNFFQLKKLCRKINPDVINTHYASGYGTLARLANLTPNVLSLWGSDVFIFPYKSKVKYNILRRNIDNSSLMTSSSQVMAEHTKMLMNKDLKIRIVPFGIDTDAFFPKNRVNYNNHVTIGIVKSLEKVYGIDDVIKAFSILERNLNESEVNVTLEIYGKGTQLENLKALSREYNIENVVNFHGYKKNNELPEALNKIDIFCLGSISESFGVSAIEAMASGLPVIATDTPGFKEIIKDKESGFIVPKKDPEDMAKKMHCLVMDANLRYEMGVKGRRRVEKLYDWEENVTCMEEVYKEVLS</sequence>
<dbReference type="STRING" id="1230341.AAV35_002535"/>
<keyword evidence="5" id="KW-1185">Reference proteome</keyword>
<name>K2G7W9_9BACI</name>
<evidence type="ECO:0000313" key="3">
    <source>
        <dbReference type="EMBL" id="AKG03775.1"/>
    </source>
</evidence>
<dbReference type="Proteomes" id="UP000092654">
    <property type="component" value="Chromosome"/>
</dbReference>
<feature type="domain" description="Glycosyltransferase subfamily 4-like N-terminal" evidence="2">
    <location>
        <begin position="2"/>
        <end position="135"/>
    </location>
</feature>
<dbReference type="Pfam" id="PF00534">
    <property type="entry name" value="Glycos_transf_1"/>
    <property type="match status" value="1"/>
</dbReference>
<proteinExistence type="predicted"/>
<dbReference type="InterPro" id="IPR001296">
    <property type="entry name" value="Glyco_trans_1"/>
</dbReference>
<dbReference type="CDD" id="cd03801">
    <property type="entry name" value="GT4_PimA-like"/>
    <property type="match status" value="1"/>
</dbReference>
<reference evidence="6" key="2">
    <citation type="submission" date="2015-06" db="EMBL/GenBank/DDBJ databases">
        <title>Salimicrobium jeotgali MJ3, isolated from Myulchi jeot, a traditional Korean fermented seafood.</title>
        <authorList>
            <person name="Kim K.H."/>
            <person name="Jeon C.O."/>
            <person name="Jin H.M."/>
        </authorList>
    </citation>
    <scope>NUCLEOTIDE SEQUENCE [LARGE SCALE GENOMIC DNA]</scope>
    <source>
        <strain evidence="6">MJ3</strain>
    </source>
</reference>
<dbReference type="EMBL" id="CP011361">
    <property type="protein sequence ID" value="AKG03775.1"/>
    <property type="molecule type" value="Genomic_DNA"/>
</dbReference>
<evidence type="ECO:0000259" key="1">
    <source>
        <dbReference type="Pfam" id="PF00534"/>
    </source>
</evidence>
<dbReference type="OrthoDB" id="158463at2"/>
<protein>
    <submittedName>
        <fullName evidence="4">Group 1 glycosyl transferase</fullName>
    </submittedName>
</protein>
<evidence type="ECO:0000313" key="6">
    <source>
        <dbReference type="Proteomes" id="UP000092654"/>
    </source>
</evidence>
<reference evidence="3" key="3">
    <citation type="submission" date="2016-11" db="EMBL/GenBank/DDBJ databases">
        <title>Salimicrobium jeotgali MJ3, isolated from Myulchi jeot, a traditional Korean fermented seafood.</title>
        <authorList>
            <person name="Kim K.H."/>
            <person name="Jeon C.O."/>
            <person name="Jin H.M."/>
        </authorList>
    </citation>
    <scope>NUCLEOTIDE SEQUENCE</scope>
    <source>
        <strain evidence="3">MJ3</strain>
    </source>
</reference>
<dbReference type="RefSeq" id="WP_008590701.1">
    <property type="nucleotide sequence ID" value="NZ_AMPQ01000012.1"/>
</dbReference>
<dbReference type="AlphaFoldDB" id="K2G7W9"/>
<dbReference type="KEGG" id="sje:AAV35_002535"/>
<feature type="domain" description="Glycosyl transferase family 1" evidence="1">
    <location>
        <begin position="172"/>
        <end position="335"/>
    </location>
</feature>
<reference evidence="4 5" key="1">
    <citation type="journal article" date="2012" name="J. Bacteriol.">
        <title>Draft Genome Sequence of Salimicrobium sp. Strain MJ3, Isolated from Myulchi-Jeot, Korean Fermented Seafood.</title>
        <authorList>
            <person name="Lee S.H."/>
            <person name="Jung J.Y."/>
            <person name="Jeon C.O."/>
        </authorList>
    </citation>
    <scope>NUCLEOTIDE SEQUENCE [LARGE SCALE GENOMIC DNA]</scope>
    <source>
        <strain evidence="4 5">MJ3</strain>
    </source>
</reference>
<dbReference type="SUPFAM" id="SSF53756">
    <property type="entry name" value="UDP-Glycosyltransferase/glycogen phosphorylase"/>
    <property type="match status" value="1"/>
</dbReference>
<dbReference type="EMBL" id="AMPQ01000012">
    <property type="protein sequence ID" value="EKE31258.1"/>
    <property type="molecule type" value="Genomic_DNA"/>
</dbReference>
<evidence type="ECO:0000313" key="5">
    <source>
        <dbReference type="Proteomes" id="UP000011746"/>
    </source>
</evidence>
<dbReference type="PATRIC" id="fig|1230341.3.peg.1878"/>
<dbReference type="InterPro" id="IPR028098">
    <property type="entry name" value="Glyco_trans_4-like_N"/>
</dbReference>
<evidence type="ECO:0000313" key="4">
    <source>
        <dbReference type="EMBL" id="EKE31258.1"/>
    </source>
</evidence>
<evidence type="ECO:0000259" key="2">
    <source>
        <dbReference type="Pfam" id="PF13477"/>
    </source>
</evidence>
<dbReference type="PANTHER" id="PTHR12526:SF638">
    <property type="entry name" value="SPORE COAT PROTEIN SA"/>
    <property type="match status" value="1"/>
</dbReference>
<dbReference type="Pfam" id="PF13477">
    <property type="entry name" value="Glyco_trans_4_2"/>
    <property type="match status" value="1"/>
</dbReference>
<gene>
    <name evidence="3" type="ORF">AAV35_002535</name>
    <name evidence="4" type="ORF">MJ3_09138</name>
</gene>
<dbReference type="PANTHER" id="PTHR12526">
    <property type="entry name" value="GLYCOSYLTRANSFERASE"/>
    <property type="match status" value="1"/>
</dbReference>
<accession>K2G7W9</accession>
<keyword evidence="4" id="KW-0808">Transferase</keyword>
<dbReference type="Proteomes" id="UP000011746">
    <property type="component" value="Unassembled WGS sequence"/>
</dbReference>